<reference evidence="1 2" key="1">
    <citation type="journal article" date="2021" name="Elife">
        <title>Chloroplast acquisition without the gene transfer in kleptoplastic sea slugs, Plakobranchus ocellatus.</title>
        <authorList>
            <person name="Maeda T."/>
            <person name="Takahashi S."/>
            <person name="Yoshida T."/>
            <person name="Shimamura S."/>
            <person name="Takaki Y."/>
            <person name="Nagai Y."/>
            <person name="Toyoda A."/>
            <person name="Suzuki Y."/>
            <person name="Arimoto A."/>
            <person name="Ishii H."/>
            <person name="Satoh N."/>
            <person name="Nishiyama T."/>
            <person name="Hasebe M."/>
            <person name="Maruyama T."/>
            <person name="Minagawa J."/>
            <person name="Obokata J."/>
            <person name="Shigenobu S."/>
        </authorList>
    </citation>
    <scope>NUCLEOTIDE SEQUENCE [LARGE SCALE GENOMIC DNA]</scope>
</reference>
<comment type="caution">
    <text evidence="1">The sequence shown here is derived from an EMBL/GenBank/DDBJ whole genome shotgun (WGS) entry which is preliminary data.</text>
</comment>
<dbReference type="EMBL" id="BLXT01004229">
    <property type="protein sequence ID" value="GFO11196.1"/>
    <property type="molecule type" value="Genomic_DNA"/>
</dbReference>
<protein>
    <submittedName>
        <fullName evidence="1">Reverse transcriptase</fullName>
    </submittedName>
</protein>
<accession>A0AAV4ASR5</accession>
<proteinExistence type="predicted"/>
<keyword evidence="2" id="KW-1185">Reference proteome</keyword>
<keyword evidence="1" id="KW-0695">RNA-directed DNA polymerase</keyword>
<keyword evidence="1" id="KW-0548">Nucleotidyltransferase</keyword>
<evidence type="ECO:0000313" key="1">
    <source>
        <dbReference type="EMBL" id="GFO11196.1"/>
    </source>
</evidence>
<dbReference type="GO" id="GO:0003964">
    <property type="term" value="F:RNA-directed DNA polymerase activity"/>
    <property type="evidence" value="ECO:0007669"/>
    <property type="project" value="UniProtKB-KW"/>
</dbReference>
<name>A0AAV4ASR5_9GAST</name>
<dbReference type="AlphaFoldDB" id="A0AAV4ASR5"/>
<sequence length="126" mass="13901">MSCRKAKQRQPLKSIVEEYKCGKARLMTMLEDSEDPAVRSILPQLRTGKEWKVDEASQTPSHDVTDRVLLPVEHGRISAHDTGDNVASQPTIAVILDIPKGPSSPTATPSARILKVLFILENQKST</sequence>
<evidence type="ECO:0000313" key="2">
    <source>
        <dbReference type="Proteomes" id="UP000735302"/>
    </source>
</evidence>
<dbReference type="Proteomes" id="UP000735302">
    <property type="component" value="Unassembled WGS sequence"/>
</dbReference>
<keyword evidence="1" id="KW-0808">Transferase</keyword>
<gene>
    <name evidence="1" type="ORF">PoB_003770100</name>
</gene>
<organism evidence="1 2">
    <name type="scientific">Plakobranchus ocellatus</name>
    <dbReference type="NCBI Taxonomy" id="259542"/>
    <lineage>
        <taxon>Eukaryota</taxon>
        <taxon>Metazoa</taxon>
        <taxon>Spiralia</taxon>
        <taxon>Lophotrochozoa</taxon>
        <taxon>Mollusca</taxon>
        <taxon>Gastropoda</taxon>
        <taxon>Heterobranchia</taxon>
        <taxon>Euthyneura</taxon>
        <taxon>Panpulmonata</taxon>
        <taxon>Sacoglossa</taxon>
        <taxon>Placobranchoidea</taxon>
        <taxon>Plakobranchidae</taxon>
        <taxon>Plakobranchus</taxon>
    </lineage>
</organism>